<dbReference type="PROSITE" id="PS50804">
    <property type="entry name" value="SCAN_BOX"/>
    <property type="match status" value="1"/>
</dbReference>
<protein>
    <submittedName>
        <fullName evidence="4">Finger and SCAN domain-containing 32-like isoform X1</fullName>
    </submittedName>
</protein>
<dbReference type="AlphaFoldDB" id="A0AA35P196"/>
<feature type="region of interest" description="Disordered" evidence="2">
    <location>
        <begin position="215"/>
        <end position="234"/>
    </location>
</feature>
<dbReference type="CDD" id="cd07936">
    <property type="entry name" value="SCAN"/>
    <property type="match status" value="1"/>
</dbReference>
<dbReference type="Gene3D" id="1.10.4020.10">
    <property type="entry name" value="DNA breaking-rejoining enzymes"/>
    <property type="match status" value="1"/>
</dbReference>
<sequence>MQAASSAGPARRGDFQMLLLGRRRRSRKSWLGLQEGEGSEGNRCLRGAWATEGEEKAQGTTLPHHWQISFLPSRHPLNPRRSALWRKALWDSPGVPRETCRTKMSLFAVNALGGGVSEPWKDMAGLELKGAEVGIWVPAAAEPREHLGIKTEDPDPSEVTDQLGDGQDGAPHVVQAGSIGEFLPGSTEPPVALNSKEDLLQCWEAQWQEFLRKLEPPSPERGTPQSPEEPSVWDDAKSFLGSFEQVAEACRWPREEWVARLLPALSGDAQQTFVKLESRDWKNYQKVKAAILRAAALRTEKQRQRFRRFCYQEAGGPREAYSRLQECCRQWLKAEKTTKEQILELLVLEQFLAILPPEVQGWVKERGPETCAQAVILAEFFLQRKEQLEWGPCRAREPPFVDPSVSSPVADSRPGQLCREVKREEEEEEDAVNVTSHGRRKRRLSLEGRETPEQSAAVGQYEASRWREEDDISQPRYSHHGGETWLRPDFQQELDRGETLEESVPHRRSRLRESQERGYGAENECGRRSQLWEGPALVEHSGKGPREPASESEDQEVDEQLLRRKRRRRNRWVGQVCTDKPQRQQSTEAVNGNLSAMHLRPAFCLLDVMEGDLPEPGTPKKRRRKPNWNMEEKTLLYKLVVANKEAALGLVPGSRAAARQAAFFVAAGKRVSALGYYERSGLATRKRWNDTYGNLRKRVRAYRRQGLPFDKAVEKAVRPEEAVIRPLLYRKRVKAAGSGVANRECLPHSALPEDPTDSEDDSTPPTSDGEHSPATKGPLGASSGAGLRLRGSLPAQPHSPAAQEEIAVAWKDERSAGVQRVTEVSGNSCRWEDRGRIGTFSSRLTL</sequence>
<feature type="compositionally biased region" description="Basic and acidic residues" evidence="2">
    <location>
        <begin position="493"/>
        <end position="516"/>
    </location>
</feature>
<dbReference type="SMART" id="SM00431">
    <property type="entry name" value="SCAN"/>
    <property type="match status" value="1"/>
</dbReference>
<dbReference type="PANTHER" id="PTHR45935:SF15">
    <property type="entry name" value="SCAN BOX DOMAIN-CONTAINING PROTEIN"/>
    <property type="match status" value="1"/>
</dbReference>
<accession>A0AA35P196</accession>
<reference evidence="4" key="1">
    <citation type="submission" date="2022-12" db="EMBL/GenBank/DDBJ databases">
        <authorList>
            <person name="Alioto T."/>
            <person name="Alioto T."/>
            <person name="Gomez Garrido J."/>
        </authorList>
    </citation>
    <scope>NUCLEOTIDE SEQUENCE</scope>
</reference>
<name>A0AA35P196_9SAUR</name>
<dbReference type="FunFam" id="1.10.4020.10:FF:000001">
    <property type="entry name" value="zinc finger protein 263 isoform X1"/>
    <property type="match status" value="1"/>
</dbReference>
<organism evidence="4 5">
    <name type="scientific">Podarcis lilfordi</name>
    <name type="common">Lilford's wall lizard</name>
    <dbReference type="NCBI Taxonomy" id="74358"/>
    <lineage>
        <taxon>Eukaryota</taxon>
        <taxon>Metazoa</taxon>
        <taxon>Chordata</taxon>
        <taxon>Craniata</taxon>
        <taxon>Vertebrata</taxon>
        <taxon>Euteleostomi</taxon>
        <taxon>Lepidosauria</taxon>
        <taxon>Squamata</taxon>
        <taxon>Bifurcata</taxon>
        <taxon>Unidentata</taxon>
        <taxon>Episquamata</taxon>
        <taxon>Laterata</taxon>
        <taxon>Lacertibaenia</taxon>
        <taxon>Lacertidae</taxon>
        <taxon>Podarcis</taxon>
    </lineage>
</organism>
<keyword evidence="1" id="KW-0539">Nucleus</keyword>
<dbReference type="InterPro" id="IPR050916">
    <property type="entry name" value="SCAN-C2H2_zinc_finger"/>
</dbReference>
<evidence type="ECO:0000256" key="2">
    <source>
        <dbReference type="SAM" id="MobiDB-lite"/>
    </source>
</evidence>
<gene>
    <name evidence="4" type="ORF">PODLI_1B029238</name>
</gene>
<feature type="compositionally biased region" description="Acidic residues" evidence="2">
    <location>
        <begin position="550"/>
        <end position="559"/>
    </location>
</feature>
<feature type="region of interest" description="Disordered" evidence="2">
    <location>
        <begin position="744"/>
        <end position="802"/>
    </location>
</feature>
<dbReference type="Pfam" id="PF02023">
    <property type="entry name" value="SCAN"/>
    <property type="match status" value="1"/>
</dbReference>
<feature type="compositionally biased region" description="Basic and acidic residues" evidence="2">
    <location>
        <begin position="540"/>
        <end position="549"/>
    </location>
</feature>
<keyword evidence="5" id="KW-1185">Reference proteome</keyword>
<feature type="domain" description="SCAN box" evidence="3">
    <location>
        <begin position="303"/>
        <end position="385"/>
    </location>
</feature>
<feature type="compositionally biased region" description="Polar residues" evidence="2">
    <location>
        <begin position="583"/>
        <end position="593"/>
    </location>
</feature>
<dbReference type="InterPro" id="IPR003309">
    <property type="entry name" value="SCAN_dom"/>
</dbReference>
<evidence type="ECO:0000256" key="1">
    <source>
        <dbReference type="ARBA" id="ARBA00023242"/>
    </source>
</evidence>
<dbReference type="InterPro" id="IPR038269">
    <property type="entry name" value="SCAN_sf"/>
</dbReference>
<dbReference type="PANTHER" id="PTHR45935">
    <property type="entry name" value="PROTEIN ZBED8-RELATED"/>
    <property type="match status" value="1"/>
</dbReference>
<feature type="region of interest" description="Disordered" evidence="2">
    <location>
        <begin position="421"/>
        <end position="593"/>
    </location>
</feature>
<evidence type="ECO:0000259" key="3">
    <source>
        <dbReference type="PROSITE" id="PS50804"/>
    </source>
</evidence>
<evidence type="ECO:0000313" key="4">
    <source>
        <dbReference type="EMBL" id="CAI5768608.1"/>
    </source>
</evidence>
<proteinExistence type="predicted"/>
<dbReference type="EMBL" id="OX395127">
    <property type="protein sequence ID" value="CAI5768608.1"/>
    <property type="molecule type" value="Genomic_DNA"/>
</dbReference>
<dbReference type="Proteomes" id="UP001178461">
    <property type="component" value="Chromosome 2"/>
</dbReference>
<dbReference type="SUPFAM" id="SSF47353">
    <property type="entry name" value="Retrovirus capsid dimerization domain-like"/>
    <property type="match status" value="1"/>
</dbReference>
<evidence type="ECO:0000313" key="5">
    <source>
        <dbReference type="Proteomes" id="UP001178461"/>
    </source>
</evidence>